<dbReference type="InterPro" id="IPR028974">
    <property type="entry name" value="TSP_type-3_rpt"/>
</dbReference>
<gene>
    <name evidence="8" type="ordered locus">Halhy_5865</name>
</gene>
<accession>F4KZ34</accession>
<dbReference type="InterPro" id="IPR006665">
    <property type="entry name" value="OmpA-like"/>
</dbReference>
<dbReference type="RefSeq" id="WP_013768216.1">
    <property type="nucleotide sequence ID" value="NC_015510.1"/>
</dbReference>
<dbReference type="PROSITE" id="PS51123">
    <property type="entry name" value="OMPA_2"/>
    <property type="match status" value="1"/>
</dbReference>
<dbReference type="CDD" id="cd07185">
    <property type="entry name" value="OmpA_C-like"/>
    <property type="match status" value="1"/>
</dbReference>
<evidence type="ECO:0000256" key="4">
    <source>
        <dbReference type="ARBA" id="ARBA00023237"/>
    </source>
</evidence>
<evidence type="ECO:0000313" key="8">
    <source>
        <dbReference type="EMBL" id="AEE53688.1"/>
    </source>
</evidence>
<dbReference type="SUPFAM" id="SSF103088">
    <property type="entry name" value="OmpA-like"/>
    <property type="match status" value="1"/>
</dbReference>
<comment type="subcellular location">
    <subcellularLocation>
        <location evidence="1">Cell outer membrane</location>
    </subcellularLocation>
</comment>
<dbReference type="HOGENOM" id="CLU_031536_3_0_10"/>
<dbReference type="AlphaFoldDB" id="F4KZ34"/>
<organism evidence="8 9">
    <name type="scientific">Haliscomenobacter hydrossis (strain ATCC 27775 / DSM 1100 / LMG 10767 / O)</name>
    <dbReference type="NCBI Taxonomy" id="760192"/>
    <lineage>
        <taxon>Bacteria</taxon>
        <taxon>Pseudomonadati</taxon>
        <taxon>Bacteroidota</taxon>
        <taxon>Saprospiria</taxon>
        <taxon>Saprospirales</taxon>
        <taxon>Haliscomenobacteraceae</taxon>
        <taxon>Haliscomenobacter</taxon>
    </lineage>
</organism>
<reference evidence="8 9" key="1">
    <citation type="journal article" date="2011" name="Stand. Genomic Sci.">
        <title>Complete genome sequence of Haliscomenobacter hydrossis type strain (O).</title>
        <authorList>
            <consortium name="US DOE Joint Genome Institute (JGI-PGF)"/>
            <person name="Daligault H."/>
            <person name="Lapidus A."/>
            <person name="Zeytun A."/>
            <person name="Nolan M."/>
            <person name="Lucas S."/>
            <person name="Del Rio T.G."/>
            <person name="Tice H."/>
            <person name="Cheng J.F."/>
            <person name="Tapia R."/>
            <person name="Han C."/>
            <person name="Goodwin L."/>
            <person name="Pitluck S."/>
            <person name="Liolios K."/>
            <person name="Pagani I."/>
            <person name="Ivanova N."/>
            <person name="Huntemann M."/>
            <person name="Mavromatis K."/>
            <person name="Mikhailova N."/>
            <person name="Pati A."/>
            <person name="Chen A."/>
            <person name="Palaniappan K."/>
            <person name="Land M."/>
            <person name="Hauser L."/>
            <person name="Brambilla E.M."/>
            <person name="Rohde M."/>
            <person name="Verbarg S."/>
            <person name="Goker M."/>
            <person name="Bristow J."/>
            <person name="Eisen J.A."/>
            <person name="Markowitz V."/>
            <person name="Hugenholtz P."/>
            <person name="Kyrpides N.C."/>
            <person name="Klenk H.P."/>
            <person name="Woyke T."/>
        </authorList>
    </citation>
    <scope>NUCLEOTIDE SEQUENCE [LARGE SCALE GENOMIC DNA]</scope>
    <source>
        <strain evidence="9">ATCC 27775 / DSM 1100 / LMG 10767 / O</strain>
    </source>
</reference>
<evidence type="ECO:0000256" key="5">
    <source>
        <dbReference type="PROSITE-ProRule" id="PRU00473"/>
    </source>
</evidence>
<sequence length="603" mass="66340">MRNYTIALLCCILPFWLTAQVRWETGLVLGGAGYQGDLNPEVYPLLNEVNPAYGGFFRYYLTPSFSFRLFGMSAQLSGSDLNFPAEAPHRSRDFSFRTQVSEFNFTFDWDPFGKSHYPESKYRYRPRITPYFFAGLGFASFKPKTDYKVDFKVDENIAPPILADEKNSRSVQLPVVPFGGGLRFDLSKTTTLALEGALRFADSDYLDGISATGNPQRRDWYAVAGVNLIVRMGVRDSDGDGFVDKIDACPRLKGVESGRGCPDSDGDGVEDAEDACPEEKGTFVSGGCPDTDRDGFMDTADKCPRDSGIVETEGCPDRDNDCIADIDDACPDVAGLPNFGGCPDNDWDGVPDKDDPCPDDKGLPGSNGCPEPDTDCDGLIDKYDRCPEVADTTNQYGCPDTDKDGLIDLDDRCPEQAGPLGFKGCPDSDGDGLPDPDDRCPEIADTTNQYGCPDTDKDGLIDLDDRCPTIAGLLSKLGCPELRKEDQAVLLRAKKEVRFKTGSAILLPSSKKILDQVAALMNRYPAYKLDIQGHTDSQGKEDFNLSLSKKRAKSCYDYLLLRSIDAKRIEHEGFGETKPIASNKTPQGRVQNRRVEFVLDVKQ</sequence>
<keyword evidence="4" id="KW-0998">Cell outer membrane</keyword>
<dbReference type="PRINTS" id="PR01021">
    <property type="entry name" value="OMPADOMAIN"/>
</dbReference>
<dbReference type="eggNOG" id="COG2885">
    <property type="taxonomic scope" value="Bacteria"/>
</dbReference>
<dbReference type="Pfam" id="PF00691">
    <property type="entry name" value="OmpA"/>
    <property type="match status" value="1"/>
</dbReference>
<feature type="region of interest" description="Disordered" evidence="6">
    <location>
        <begin position="257"/>
        <end position="291"/>
    </location>
</feature>
<dbReference type="PANTHER" id="PTHR30329">
    <property type="entry name" value="STATOR ELEMENT OF FLAGELLAR MOTOR COMPLEX"/>
    <property type="match status" value="1"/>
</dbReference>
<dbReference type="Pfam" id="PF02412">
    <property type="entry name" value="TSP_3"/>
    <property type="match status" value="2"/>
</dbReference>
<dbReference type="Gene3D" id="4.10.1080.10">
    <property type="entry name" value="TSP type-3 repeat"/>
    <property type="match status" value="2"/>
</dbReference>
<reference key="2">
    <citation type="submission" date="2011-04" db="EMBL/GenBank/DDBJ databases">
        <title>Complete sequence of chromosome of Haliscomenobacter hydrossis DSM 1100.</title>
        <authorList>
            <consortium name="US DOE Joint Genome Institute (JGI-PGF)"/>
            <person name="Lucas S."/>
            <person name="Han J."/>
            <person name="Lapidus A."/>
            <person name="Bruce D."/>
            <person name="Goodwin L."/>
            <person name="Pitluck S."/>
            <person name="Peters L."/>
            <person name="Kyrpides N."/>
            <person name="Mavromatis K."/>
            <person name="Ivanova N."/>
            <person name="Ovchinnikova G."/>
            <person name="Pagani I."/>
            <person name="Daligault H."/>
            <person name="Detter J.C."/>
            <person name="Han C."/>
            <person name="Land M."/>
            <person name="Hauser L."/>
            <person name="Markowitz V."/>
            <person name="Cheng J.-F."/>
            <person name="Hugenholtz P."/>
            <person name="Woyke T."/>
            <person name="Wu D."/>
            <person name="Verbarg S."/>
            <person name="Frueling A."/>
            <person name="Brambilla E."/>
            <person name="Klenk H.-P."/>
            <person name="Eisen J.A."/>
        </authorList>
    </citation>
    <scope>NUCLEOTIDE SEQUENCE</scope>
    <source>
        <strain>DSM 1100</strain>
    </source>
</reference>
<keyword evidence="2" id="KW-0732">Signal</keyword>
<proteinExistence type="predicted"/>
<evidence type="ECO:0000259" key="7">
    <source>
        <dbReference type="PROSITE" id="PS51123"/>
    </source>
</evidence>
<dbReference type="InterPro" id="IPR003367">
    <property type="entry name" value="Thrombospondin_3-like_rpt"/>
</dbReference>
<feature type="compositionally biased region" description="Basic and acidic residues" evidence="6">
    <location>
        <begin position="350"/>
        <end position="362"/>
    </location>
</feature>
<dbReference type="GO" id="GO:0007155">
    <property type="term" value="P:cell adhesion"/>
    <property type="evidence" value="ECO:0007669"/>
    <property type="project" value="InterPro"/>
</dbReference>
<evidence type="ECO:0000256" key="3">
    <source>
        <dbReference type="ARBA" id="ARBA00023136"/>
    </source>
</evidence>
<keyword evidence="9" id="KW-1185">Reference proteome</keyword>
<dbReference type="GO" id="GO:0009279">
    <property type="term" value="C:cell outer membrane"/>
    <property type="evidence" value="ECO:0007669"/>
    <property type="project" value="UniProtKB-SubCell"/>
</dbReference>
<dbReference type="KEGG" id="hhy:Halhy_5865"/>
<keyword evidence="3 5" id="KW-0472">Membrane</keyword>
<dbReference type="InterPro" id="IPR006664">
    <property type="entry name" value="OMP_bac"/>
</dbReference>
<dbReference type="PANTHER" id="PTHR30329:SF21">
    <property type="entry name" value="LIPOPROTEIN YIAD-RELATED"/>
    <property type="match status" value="1"/>
</dbReference>
<feature type="domain" description="OmpA-like" evidence="7">
    <location>
        <begin position="486"/>
        <end position="603"/>
    </location>
</feature>
<dbReference type="InterPro" id="IPR045743">
    <property type="entry name" value="DUF6089"/>
</dbReference>
<evidence type="ECO:0000256" key="2">
    <source>
        <dbReference type="ARBA" id="ARBA00022729"/>
    </source>
</evidence>
<protein>
    <submittedName>
        <fullName evidence="8">OmpA/MotB domain protein</fullName>
    </submittedName>
</protein>
<evidence type="ECO:0000313" key="9">
    <source>
        <dbReference type="Proteomes" id="UP000008461"/>
    </source>
</evidence>
<dbReference type="InterPro" id="IPR050330">
    <property type="entry name" value="Bact_OuterMem_StrucFunc"/>
</dbReference>
<dbReference type="STRING" id="760192.Halhy_5865"/>
<evidence type="ECO:0000256" key="6">
    <source>
        <dbReference type="SAM" id="MobiDB-lite"/>
    </source>
</evidence>
<evidence type="ECO:0000256" key="1">
    <source>
        <dbReference type="ARBA" id="ARBA00004442"/>
    </source>
</evidence>
<feature type="region of interest" description="Disordered" evidence="6">
    <location>
        <begin position="342"/>
        <end position="370"/>
    </location>
</feature>
<feature type="compositionally biased region" description="Acidic residues" evidence="6">
    <location>
        <begin position="264"/>
        <end position="276"/>
    </location>
</feature>
<dbReference type="GO" id="GO:0005509">
    <property type="term" value="F:calcium ion binding"/>
    <property type="evidence" value="ECO:0007669"/>
    <property type="project" value="InterPro"/>
</dbReference>
<dbReference type="Pfam" id="PF19573">
    <property type="entry name" value="DUF6089"/>
    <property type="match status" value="1"/>
</dbReference>
<dbReference type="Proteomes" id="UP000008461">
    <property type="component" value="Chromosome"/>
</dbReference>
<dbReference type="InterPro" id="IPR036737">
    <property type="entry name" value="OmpA-like_sf"/>
</dbReference>
<dbReference type="Gene3D" id="3.30.1330.60">
    <property type="entry name" value="OmpA-like domain"/>
    <property type="match status" value="1"/>
</dbReference>
<dbReference type="EMBL" id="CP002691">
    <property type="protein sequence ID" value="AEE53688.1"/>
    <property type="molecule type" value="Genomic_DNA"/>
</dbReference>
<name>F4KZ34_HALH1</name>